<dbReference type="STRING" id="363870.NG54_05995"/>
<dbReference type="AlphaFoldDB" id="A0A0A6Y0V5"/>
<dbReference type="Proteomes" id="UP000030588">
    <property type="component" value="Unassembled WGS sequence"/>
</dbReference>
<dbReference type="OrthoDB" id="9759099at2"/>
<dbReference type="PANTHER" id="PTHR11908:SF132">
    <property type="entry name" value="ALDEHYDE OXIDASE 1-RELATED"/>
    <property type="match status" value="1"/>
</dbReference>
<feature type="domain" description="Aldehyde oxidase/xanthine dehydrogenase second molybdopterin binding" evidence="2">
    <location>
        <begin position="5"/>
        <end position="148"/>
    </location>
</feature>
<evidence type="ECO:0000313" key="3">
    <source>
        <dbReference type="EMBL" id="KHD85927.1"/>
    </source>
</evidence>
<evidence type="ECO:0000259" key="2">
    <source>
        <dbReference type="Pfam" id="PF20256"/>
    </source>
</evidence>
<dbReference type="EMBL" id="JRUN01000013">
    <property type="protein sequence ID" value="KHD85927.1"/>
    <property type="molecule type" value="Genomic_DNA"/>
</dbReference>
<dbReference type="InterPro" id="IPR037165">
    <property type="entry name" value="AldOxase/xan_DH_Mopterin-bd_sf"/>
</dbReference>
<sequence>MLAVANSRVFFKDDPNIGLPFSAIVHGYQYPNGNSIGGQIIGSGSYILQGLTHIDRETGAGKPGPEWTVCASVVEVEFDRRDYTYRIVRASTVVDIGMVLNEKTARGQVTGAMSMGLAFGGRETFIFDKLGRVMNPQLRTYRPIHYGENPEYLVDFITTPQVDAPYGARGVGEHGILGMPAALGNSLSLAAEVSLHQLPLTPELIWRTKEALKNASL</sequence>
<gene>
    <name evidence="3" type="ORF">NG54_05995</name>
</gene>
<comment type="caution">
    <text evidence="3">The sequence shown here is derived from an EMBL/GenBank/DDBJ whole genome shotgun (WGS) entry which is preliminary data.</text>
</comment>
<evidence type="ECO:0000313" key="4">
    <source>
        <dbReference type="Proteomes" id="UP000030588"/>
    </source>
</evidence>
<dbReference type="Gene3D" id="3.30.365.10">
    <property type="entry name" value="Aldehyde oxidase/xanthine dehydrogenase, molybdopterin binding domain"/>
    <property type="match status" value="2"/>
</dbReference>
<proteinExistence type="predicted"/>
<dbReference type="PANTHER" id="PTHR11908">
    <property type="entry name" value="XANTHINE DEHYDROGENASE"/>
    <property type="match status" value="1"/>
</dbReference>
<dbReference type="SUPFAM" id="SSF56003">
    <property type="entry name" value="Molybdenum cofactor-binding domain"/>
    <property type="match status" value="1"/>
</dbReference>
<protein>
    <recommendedName>
        <fullName evidence="2">Aldehyde oxidase/xanthine dehydrogenase second molybdopterin binding domain-containing protein</fullName>
    </recommendedName>
</protein>
<accession>A0A0A6Y0V5</accession>
<dbReference type="Pfam" id="PF20256">
    <property type="entry name" value="MoCoBD_2"/>
    <property type="match status" value="1"/>
</dbReference>
<reference evidence="3" key="1">
    <citation type="submission" date="2014-10" db="EMBL/GenBank/DDBJ databases">
        <title>Draft genome of phytase producing Bacillus ginsengihumi strain M2.11.</title>
        <authorList>
            <person name="Toymentseva A."/>
            <person name="Boulygina E.A."/>
            <person name="Kazakov S.V."/>
            <person name="Kayumov I."/>
            <person name="Suleimanova A.D."/>
            <person name="Mardanova A.M."/>
            <person name="Maria S.N."/>
            <person name="Sergey M.Y."/>
            <person name="Sharipova M.R."/>
        </authorList>
    </citation>
    <scope>NUCLEOTIDE SEQUENCE [LARGE SCALE GENOMIC DNA]</scope>
    <source>
        <strain evidence="3">M2.11</strain>
    </source>
</reference>
<dbReference type="InterPro" id="IPR046867">
    <property type="entry name" value="AldOxase/xan_DH_MoCoBD2"/>
</dbReference>
<organism evidence="3 4">
    <name type="scientific">Heyndrickxia ginsengihumi</name>
    <dbReference type="NCBI Taxonomy" id="363870"/>
    <lineage>
        <taxon>Bacteria</taxon>
        <taxon>Bacillati</taxon>
        <taxon>Bacillota</taxon>
        <taxon>Bacilli</taxon>
        <taxon>Bacillales</taxon>
        <taxon>Bacillaceae</taxon>
        <taxon>Heyndrickxia</taxon>
    </lineage>
</organism>
<evidence type="ECO:0000256" key="1">
    <source>
        <dbReference type="ARBA" id="ARBA00022505"/>
    </source>
</evidence>
<dbReference type="GO" id="GO:0016491">
    <property type="term" value="F:oxidoreductase activity"/>
    <property type="evidence" value="ECO:0007669"/>
    <property type="project" value="InterPro"/>
</dbReference>
<dbReference type="GO" id="GO:0005506">
    <property type="term" value="F:iron ion binding"/>
    <property type="evidence" value="ECO:0007669"/>
    <property type="project" value="InterPro"/>
</dbReference>
<name>A0A0A6Y0V5_9BACI</name>
<keyword evidence="1" id="KW-0500">Molybdenum</keyword>
<dbReference type="InterPro" id="IPR016208">
    <property type="entry name" value="Ald_Oxase/xanthine_DH-like"/>
</dbReference>